<evidence type="ECO:0000256" key="1">
    <source>
        <dbReference type="ARBA" id="ARBA00004613"/>
    </source>
</evidence>
<dbReference type="EC" id="3.1.3.-" evidence="7"/>
<dbReference type="InterPro" id="IPR008108">
    <property type="entry name" value="IpgD/SopB"/>
</dbReference>
<reference evidence="7 8" key="1">
    <citation type="submission" date="2019-09" db="EMBL/GenBank/DDBJ databases">
        <authorList>
            <person name="Chandra G."/>
            <person name="Truman W A."/>
        </authorList>
    </citation>
    <scope>NUCLEOTIDE SEQUENCE [LARGE SCALE GENOMIC DNA]</scope>
    <source>
        <strain evidence="7">PS880</strain>
    </source>
</reference>
<gene>
    <name evidence="7" type="primary">sopB_1</name>
    <name evidence="7" type="ORF">PS880_00155</name>
</gene>
<dbReference type="PRINTS" id="PR01734">
    <property type="entry name" value="TYPE3OMBPROT"/>
</dbReference>
<evidence type="ECO:0000256" key="3">
    <source>
        <dbReference type="ARBA" id="ARBA00022525"/>
    </source>
</evidence>
<comment type="similarity">
    <text evidence="2">Belongs to the phosphatase IpgD/SopB family.</text>
</comment>
<dbReference type="OrthoDB" id="22047at2"/>
<keyword evidence="3" id="KW-0964">Secreted</keyword>
<dbReference type="Pfam" id="PF05925">
    <property type="entry name" value="IpgD"/>
    <property type="match status" value="1"/>
</dbReference>
<evidence type="ECO:0000256" key="2">
    <source>
        <dbReference type="ARBA" id="ARBA00009007"/>
    </source>
</evidence>
<evidence type="ECO:0000256" key="6">
    <source>
        <dbReference type="SAM" id="MobiDB-lite"/>
    </source>
</evidence>
<dbReference type="Gene3D" id="1.20.58.450">
    <property type="entry name" value="Cell division control protein 42 homolog"/>
    <property type="match status" value="1"/>
</dbReference>
<evidence type="ECO:0000313" key="7">
    <source>
        <dbReference type="EMBL" id="VVO48113.1"/>
    </source>
</evidence>
<dbReference type="AlphaFoldDB" id="A0A5E7GGT0"/>
<evidence type="ECO:0000256" key="4">
    <source>
        <dbReference type="ARBA" id="ARBA00022801"/>
    </source>
</evidence>
<dbReference type="Proteomes" id="UP000375525">
    <property type="component" value="Unassembled WGS sequence"/>
</dbReference>
<dbReference type="GO" id="GO:0016791">
    <property type="term" value="F:phosphatase activity"/>
    <property type="evidence" value="ECO:0007669"/>
    <property type="project" value="InterPro"/>
</dbReference>
<proteinExistence type="inferred from homology"/>
<evidence type="ECO:0000313" key="8">
    <source>
        <dbReference type="Proteomes" id="UP000375525"/>
    </source>
</evidence>
<sequence length="558" mass="60706">MSLSSVIGTAQSWFRSHAEPPRSNSAGRLGGSVVSSTSAKTPLKIERLPGADAVLLSELIKAPSASTRSIHTLFELQRNRVDAAALALGHIGADQSLLKQLSHQLEASRFKEDRPATKAELKAAAHLDKDLLELIASQFRKALLSPKEAMREAKIAFHNAGQEVLNTKVWSKVETSFQHNGKHYACTQLPAAQMKLGKENIFPVSYGGHGVCSSSTCDGTHATNLWTSEIRAACGGPEQVLFKGVRHGILSPYGLEKGSIPREEGARNRAYEVVIAALFARPDLLKDALAGEEVPLRLVSTSLVTGGLWHERDMLNDQVNAWRDLGRVQPLVLSLMGDDGELRDVKIRLQVAAFNFGVNELALKFYLGQTQSDGFNATAMNQLLGDDLRLIAKPGGWVGEYLAREPKPDNVDRVWLLSLQLKDIWADKSHNRDGGEPYKAAMRAALLAFEIGAVPCWNCKSGKDRTGMLDAELKREAVALHQKGGLSAPGSPLTKDDQRLLQQTLLHGGNMEVQAYNTGAPGNKVMKDLPAMNLSYHERVGDVEVWNQAQGLSGMVKA</sequence>
<dbReference type="RefSeq" id="WP_150778223.1">
    <property type="nucleotide sequence ID" value="NZ_CABVIH010000001.1"/>
</dbReference>
<dbReference type="GO" id="GO:0005576">
    <property type="term" value="C:extracellular region"/>
    <property type="evidence" value="ECO:0007669"/>
    <property type="project" value="UniProtKB-SubCell"/>
</dbReference>
<keyword evidence="5" id="KW-0843">Virulence</keyword>
<feature type="region of interest" description="Disordered" evidence="6">
    <location>
        <begin position="16"/>
        <end position="35"/>
    </location>
</feature>
<organism evidence="7 8">
    <name type="scientific">Pseudomonas fluorescens</name>
    <dbReference type="NCBI Taxonomy" id="294"/>
    <lineage>
        <taxon>Bacteria</taxon>
        <taxon>Pseudomonadati</taxon>
        <taxon>Pseudomonadota</taxon>
        <taxon>Gammaproteobacteria</taxon>
        <taxon>Pseudomonadales</taxon>
        <taxon>Pseudomonadaceae</taxon>
        <taxon>Pseudomonas</taxon>
    </lineage>
</organism>
<accession>A0A5E7GGT0</accession>
<comment type="subcellular location">
    <subcellularLocation>
        <location evidence="1">Secreted</location>
    </subcellularLocation>
</comment>
<name>A0A5E7GGT0_PSEFL</name>
<evidence type="ECO:0000256" key="5">
    <source>
        <dbReference type="ARBA" id="ARBA00023026"/>
    </source>
</evidence>
<dbReference type="NCBIfam" id="NF011905">
    <property type="entry name" value="PRK15378.1"/>
    <property type="match status" value="1"/>
</dbReference>
<keyword evidence="4 7" id="KW-0378">Hydrolase</keyword>
<dbReference type="EMBL" id="CABVIH010000001">
    <property type="protein sequence ID" value="VVO48113.1"/>
    <property type="molecule type" value="Genomic_DNA"/>
</dbReference>
<protein>
    <submittedName>
        <fullName evidence="7">Inositol phosphate phosphatase SopB</fullName>
        <ecNumber evidence="7">3.1.3.-</ecNumber>
    </submittedName>
</protein>